<feature type="domain" description="Glutaredoxin" evidence="2">
    <location>
        <begin position="92"/>
        <end position="148"/>
    </location>
</feature>
<comment type="caution">
    <text evidence="4">The sequence shown here is derived from an EMBL/GenBank/DDBJ whole genome shotgun (WGS) entry which is preliminary data.</text>
</comment>
<dbReference type="InterPro" id="IPR002109">
    <property type="entry name" value="Glutaredoxin"/>
</dbReference>
<accession>E6PWA5</accession>
<sequence length="225" mass="23703">MSMPPVLRHVLLSTRPALLATAVALLAALAAPSAWAVYKVVGPNGQITFTDIPPSRPGEQVERIGTPARAQSEQGASRVPADLQPVVRKYPVVIYTTPQCPACDDGVHLLRQRGIPYSDKSVATPADVTAYKRISDGSEKLPLLTVAGVRLPVGFAPDAWNQALTATGYPQQSRLPKDFAFAAPEDLVPVAAASRPAKKASNPEGLPAAPVLPPPNPKAPPGFQF</sequence>
<dbReference type="AlphaFoldDB" id="E6PWA5"/>
<dbReference type="Gene3D" id="3.40.30.10">
    <property type="entry name" value="Glutaredoxin"/>
    <property type="match status" value="1"/>
</dbReference>
<gene>
    <name evidence="4" type="ORF">CARN2_0391</name>
</gene>
<dbReference type="SUPFAM" id="SSF52833">
    <property type="entry name" value="Thioredoxin-like"/>
    <property type="match status" value="1"/>
</dbReference>
<feature type="compositionally biased region" description="Pro residues" evidence="1">
    <location>
        <begin position="210"/>
        <end position="225"/>
    </location>
</feature>
<dbReference type="Pfam" id="PF13511">
    <property type="entry name" value="DUF4124"/>
    <property type="match status" value="1"/>
</dbReference>
<name>E6PWA5_9ZZZZ</name>
<reference evidence="4" key="1">
    <citation type="submission" date="2009-10" db="EMBL/GenBank/DDBJ databases">
        <title>Diversity of trophic interactions inside an arsenic-rich microbial ecosystem.</title>
        <authorList>
            <person name="Bertin P.N."/>
            <person name="Heinrich-Salmeron A."/>
            <person name="Pelletier E."/>
            <person name="Goulhen-Chollet F."/>
            <person name="Arsene-Ploetze F."/>
            <person name="Gallien S."/>
            <person name="Calteau A."/>
            <person name="Vallenet D."/>
            <person name="Casiot C."/>
            <person name="Chane-Woon-Ming B."/>
            <person name="Giloteaux L."/>
            <person name="Barakat M."/>
            <person name="Bonnefoy V."/>
            <person name="Bruneel O."/>
            <person name="Chandler M."/>
            <person name="Cleiss J."/>
            <person name="Duran R."/>
            <person name="Elbaz-Poulichet F."/>
            <person name="Fonknechten N."/>
            <person name="Lauga B."/>
            <person name="Mornico D."/>
            <person name="Ortet P."/>
            <person name="Schaeffer C."/>
            <person name="Siguier P."/>
            <person name="Alexander Thil Smith A."/>
            <person name="Van Dorsselaer A."/>
            <person name="Weissenbach J."/>
            <person name="Medigue C."/>
            <person name="Le Paslier D."/>
        </authorList>
    </citation>
    <scope>NUCLEOTIDE SEQUENCE</scope>
</reference>
<dbReference type="CDD" id="cd02976">
    <property type="entry name" value="NrdH"/>
    <property type="match status" value="1"/>
</dbReference>
<dbReference type="PROSITE" id="PS51354">
    <property type="entry name" value="GLUTAREDOXIN_2"/>
    <property type="match status" value="1"/>
</dbReference>
<dbReference type="Pfam" id="PF00462">
    <property type="entry name" value="Glutaredoxin"/>
    <property type="match status" value="1"/>
</dbReference>
<organism evidence="4">
    <name type="scientific">mine drainage metagenome</name>
    <dbReference type="NCBI Taxonomy" id="410659"/>
    <lineage>
        <taxon>unclassified sequences</taxon>
        <taxon>metagenomes</taxon>
        <taxon>ecological metagenomes</taxon>
    </lineage>
</organism>
<proteinExistence type="predicted"/>
<evidence type="ECO:0000259" key="3">
    <source>
        <dbReference type="Pfam" id="PF13511"/>
    </source>
</evidence>
<evidence type="ECO:0000259" key="2">
    <source>
        <dbReference type="Pfam" id="PF00462"/>
    </source>
</evidence>
<evidence type="ECO:0000256" key="1">
    <source>
        <dbReference type="SAM" id="MobiDB-lite"/>
    </source>
</evidence>
<dbReference type="InterPro" id="IPR025392">
    <property type="entry name" value="DUF4124"/>
</dbReference>
<dbReference type="EMBL" id="CABM01000069">
    <property type="protein sequence ID" value="CBH99212.1"/>
    <property type="molecule type" value="Genomic_DNA"/>
</dbReference>
<dbReference type="InterPro" id="IPR036249">
    <property type="entry name" value="Thioredoxin-like_sf"/>
</dbReference>
<evidence type="ECO:0000313" key="4">
    <source>
        <dbReference type="EMBL" id="CBH99212.1"/>
    </source>
</evidence>
<protein>
    <submittedName>
        <fullName evidence="4">Putative glutaredoxin/Thioredoxin</fullName>
    </submittedName>
</protein>
<feature type="domain" description="DUF4124" evidence="3">
    <location>
        <begin position="24"/>
        <end position="73"/>
    </location>
</feature>
<feature type="region of interest" description="Disordered" evidence="1">
    <location>
        <begin position="193"/>
        <end position="225"/>
    </location>
</feature>